<evidence type="ECO:0000256" key="3">
    <source>
        <dbReference type="ARBA" id="ARBA00022786"/>
    </source>
</evidence>
<evidence type="ECO:0000313" key="5">
    <source>
        <dbReference type="EMBL" id="GFG40612.1"/>
    </source>
</evidence>
<accession>A0A6L2QAD2</accession>
<evidence type="ECO:0000256" key="2">
    <source>
        <dbReference type="ARBA" id="ARBA00004906"/>
    </source>
</evidence>
<comment type="subcellular location">
    <subcellularLocation>
        <location evidence="1">Nucleus</location>
    </subcellularLocation>
</comment>
<sequence>MPFISKDWRSPGEEWVKTEEGWEKKKILECGRQGTQPENTDTTTRCGSMGSFSTEQINFSGRWLDDEDKENMMPDSLALQEFHSKKTGIDGAVQPHCHITIKCTREIAGFNGLSDAFKRLDFRSAVHDVRRFNYICKLLDLLITQKLTMLSGCAQKVLFNMLEEVAYQVSASQQNIHMLNKLLHQLRVMVDCACWGRPLGSTLLWEQHLRTINRILSIANHIQIREMMNANPEQSLDILKPPPLNVNVAGMLQPGDDVFPKLQNLPEECVREVLLRLADHKDLENSGKAYSVMQRLVDEQRIWRELCRFHFTPQQIGFVLQSCPPQTDWQGIYHKLRK</sequence>
<gene>
    <name evidence="5" type="ORF">Cfor_06649</name>
</gene>
<dbReference type="UniPathway" id="UPA00143"/>
<dbReference type="PANTHER" id="PTHR13123">
    <property type="entry name" value="LD30288P"/>
    <property type="match status" value="1"/>
</dbReference>
<dbReference type="GO" id="GO:0019005">
    <property type="term" value="C:SCF ubiquitin ligase complex"/>
    <property type="evidence" value="ECO:0007669"/>
    <property type="project" value="TreeGrafter"/>
</dbReference>
<evidence type="ECO:0000256" key="4">
    <source>
        <dbReference type="ARBA" id="ARBA00023242"/>
    </source>
</evidence>
<comment type="pathway">
    <text evidence="2">Protein modification; protein ubiquitination.</text>
</comment>
<dbReference type="Proteomes" id="UP000502823">
    <property type="component" value="Unassembled WGS sequence"/>
</dbReference>
<protein>
    <recommendedName>
        <fullName evidence="7">F-box domain-containing protein</fullName>
    </recommendedName>
</protein>
<evidence type="ECO:0008006" key="7">
    <source>
        <dbReference type="Google" id="ProtNLM"/>
    </source>
</evidence>
<dbReference type="OrthoDB" id="9991467at2759"/>
<dbReference type="PANTHER" id="PTHR13123:SF7">
    <property type="entry name" value="LD30288P"/>
    <property type="match status" value="1"/>
</dbReference>
<dbReference type="InterPro" id="IPR036047">
    <property type="entry name" value="F-box-like_dom_sf"/>
</dbReference>
<dbReference type="GO" id="GO:0005737">
    <property type="term" value="C:cytoplasm"/>
    <property type="evidence" value="ECO:0007669"/>
    <property type="project" value="TreeGrafter"/>
</dbReference>
<dbReference type="InParanoid" id="A0A6L2QAD2"/>
<dbReference type="FunCoup" id="A0A6L2QAD2">
    <property type="interactions" value="443"/>
</dbReference>
<proteinExistence type="predicted"/>
<dbReference type="SUPFAM" id="SSF81383">
    <property type="entry name" value="F-box domain"/>
    <property type="match status" value="1"/>
</dbReference>
<dbReference type="GO" id="GO:0016567">
    <property type="term" value="P:protein ubiquitination"/>
    <property type="evidence" value="ECO:0007669"/>
    <property type="project" value="UniProtKB-UniPathway"/>
</dbReference>
<keyword evidence="3" id="KW-0833">Ubl conjugation pathway</keyword>
<evidence type="ECO:0000313" key="6">
    <source>
        <dbReference type="Proteomes" id="UP000502823"/>
    </source>
</evidence>
<dbReference type="AlphaFoldDB" id="A0A6L2QAD2"/>
<evidence type="ECO:0000256" key="1">
    <source>
        <dbReference type="ARBA" id="ARBA00004123"/>
    </source>
</evidence>
<dbReference type="InterPro" id="IPR040394">
    <property type="entry name" value="FBX25/32"/>
</dbReference>
<name>A0A6L2QAD2_COPFO</name>
<reference evidence="6" key="1">
    <citation type="submission" date="2020-01" db="EMBL/GenBank/DDBJ databases">
        <title>Draft genome sequence of the Termite Coptotermes fromosanus.</title>
        <authorList>
            <person name="Itakura S."/>
            <person name="Yosikawa Y."/>
            <person name="Umezawa K."/>
        </authorList>
    </citation>
    <scope>NUCLEOTIDE SEQUENCE [LARGE SCALE GENOMIC DNA]</scope>
</reference>
<comment type="caution">
    <text evidence="5">The sequence shown here is derived from an EMBL/GenBank/DDBJ whole genome shotgun (WGS) entry which is preliminary data.</text>
</comment>
<organism evidence="5 6">
    <name type="scientific">Coptotermes formosanus</name>
    <name type="common">Formosan subterranean termite</name>
    <dbReference type="NCBI Taxonomy" id="36987"/>
    <lineage>
        <taxon>Eukaryota</taxon>
        <taxon>Metazoa</taxon>
        <taxon>Ecdysozoa</taxon>
        <taxon>Arthropoda</taxon>
        <taxon>Hexapoda</taxon>
        <taxon>Insecta</taxon>
        <taxon>Pterygota</taxon>
        <taxon>Neoptera</taxon>
        <taxon>Polyneoptera</taxon>
        <taxon>Dictyoptera</taxon>
        <taxon>Blattodea</taxon>
        <taxon>Blattoidea</taxon>
        <taxon>Termitoidae</taxon>
        <taxon>Rhinotermitidae</taxon>
        <taxon>Coptotermes</taxon>
    </lineage>
</organism>
<dbReference type="EMBL" id="BLKM01002316">
    <property type="protein sequence ID" value="GFG40612.1"/>
    <property type="molecule type" value="Genomic_DNA"/>
</dbReference>
<keyword evidence="4" id="KW-0539">Nucleus</keyword>
<keyword evidence="6" id="KW-1185">Reference proteome</keyword>
<dbReference type="GO" id="GO:0005634">
    <property type="term" value="C:nucleus"/>
    <property type="evidence" value="ECO:0007669"/>
    <property type="project" value="UniProtKB-SubCell"/>
</dbReference>